<gene>
    <name evidence="7" type="ORF">FSP39_008018</name>
</gene>
<dbReference type="SUPFAM" id="SSF53474">
    <property type="entry name" value="alpha/beta-Hydrolases"/>
    <property type="match status" value="1"/>
</dbReference>
<feature type="compositionally biased region" description="Low complexity" evidence="5">
    <location>
        <begin position="561"/>
        <end position="573"/>
    </location>
</feature>
<evidence type="ECO:0000256" key="5">
    <source>
        <dbReference type="SAM" id="MobiDB-lite"/>
    </source>
</evidence>
<dbReference type="PROSITE" id="PS00941">
    <property type="entry name" value="CARBOXYLESTERASE_B_2"/>
    <property type="match status" value="1"/>
</dbReference>
<evidence type="ECO:0000256" key="4">
    <source>
        <dbReference type="RuleBase" id="RU361235"/>
    </source>
</evidence>
<keyword evidence="2" id="KW-0732">Signal</keyword>
<reference evidence="7" key="1">
    <citation type="submission" date="2019-08" db="EMBL/GenBank/DDBJ databases">
        <title>The improved chromosome-level genome for the pearl oyster Pinctada fucata martensii using PacBio sequencing and Hi-C.</title>
        <authorList>
            <person name="Zheng Z."/>
        </authorList>
    </citation>
    <scope>NUCLEOTIDE SEQUENCE</scope>
    <source>
        <strain evidence="7">ZZ-2019</strain>
        <tissue evidence="7">Adductor muscle</tissue>
    </source>
</reference>
<evidence type="ECO:0000256" key="3">
    <source>
        <dbReference type="ARBA" id="ARBA00022801"/>
    </source>
</evidence>
<feature type="region of interest" description="Disordered" evidence="5">
    <location>
        <begin position="554"/>
        <end position="622"/>
    </location>
</feature>
<evidence type="ECO:0000256" key="1">
    <source>
        <dbReference type="ARBA" id="ARBA00005964"/>
    </source>
</evidence>
<keyword evidence="8" id="KW-1185">Reference proteome</keyword>
<feature type="domain" description="Carboxylesterase type B" evidence="6">
    <location>
        <begin position="14"/>
        <end position="545"/>
    </location>
</feature>
<evidence type="ECO:0000313" key="8">
    <source>
        <dbReference type="Proteomes" id="UP001186944"/>
    </source>
</evidence>
<dbReference type="InterPro" id="IPR019819">
    <property type="entry name" value="Carboxylesterase_B_CS"/>
</dbReference>
<dbReference type="InterPro" id="IPR019826">
    <property type="entry name" value="Carboxylesterase_B_AS"/>
</dbReference>
<evidence type="ECO:0000313" key="7">
    <source>
        <dbReference type="EMBL" id="KAK3089956.1"/>
    </source>
</evidence>
<organism evidence="7 8">
    <name type="scientific">Pinctada imbricata</name>
    <name type="common">Atlantic pearl-oyster</name>
    <name type="synonym">Pinctada martensii</name>
    <dbReference type="NCBI Taxonomy" id="66713"/>
    <lineage>
        <taxon>Eukaryota</taxon>
        <taxon>Metazoa</taxon>
        <taxon>Spiralia</taxon>
        <taxon>Lophotrochozoa</taxon>
        <taxon>Mollusca</taxon>
        <taxon>Bivalvia</taxon>
        <taxon>Autobranchia</taxon>
        <taxon>Pteriomorphia</taxon>
        <taxon>Pterioida</taxon>
        <taxon>Pterioidea</taxon>
        <taxon>Pteriidae</taxon>
        <taxon>Pinctada</taxon>
    </lineage>
</organism>
<evidence type="ECO:0000259" key="6">
    <source>
        <dbReference type="Pfam" id="PF00135"/>
    </source>
</evidence>
<dbReference type="EMBL" id="VSWD01000010">
    <property type="protein sequence ID" value="KAK3089956.1"/>
    <property type="molecule type" value="Genomic_DNA"/>
</dbReference>
<comment type="similarity">
    <text evidence="1 4">Belongs to the type-B carboxylesterase/lipase family.</text>
</comment>
<accession>A0AA88Y5N2</accession>
<dbReference type="InterPro" id="IPR029058">
    <property type="entry name" value="AB_hydrolase_fold"/>
</dbReference>
<dbReference type="PROSITE" id="PS00122">
    <property type="entry name" value="CARBOXYLESTERASE_B_1"/>
    <property type="match status" value="1"/>
</dbReference>
<dbReference type="GO" id="GO:0016787">
    <property type="term" value="F:hydrolase activity"/>
    <property type="evidence" value="ECO:0007669"/>
    <property type="project" value="UniProtKB-KW"/>
</dbReference>
<comment type="caution">
    <text evidence="7">The sequence shown here is derived from an EMBL/GenBank/DDBJ whole genome shotgun (WGS) entry which is preliminary data.</text>
</comment>
<protein>
    <recommendedName>
        <fullName evidence="4">Carboxylic ester hydrolase</fullName>
        <ecNumber evidence="4">3.1.1.-</ecNumber>
    </recommendedName>
</protein>
<keyword evidence="3 4" id="KW-0378">Hydrolase</keyword>
<dbReference type="AlphaFoldDB" id="A0AA88Y5N2"/>
<dbReference type="InterPro" id="IPR051093">
    <property type="entry name" value="Neuroligin/BSAL"/>
</dbReference>
<proteinExistence type="inferred from homology"/>
<feature type="compositionally biased region" description="Basic residues" evidence="5">
    <location>
        <begin position="574"/>
        <end position="594"/>
    </location>
</feature>
<name>A0AA88Y5N2_PINIB</name>
<evidence type="ECO:0000256" key="2">
    <source>
        <dbReference type="ARBA" id="ARBA00022729"/>
    </source>
</evidence>
<sequence>MLSVILHVLCSDKLIRNTKYGRIRGFLSNGLEGQKVEQYLGIPFAAPPIVDLRFENPVPPAEWEGIRNCTVLPPACPQNPDLLYIRKHTPKFNKENEDCLYLNVYVPQDRGPSLLPVLLYIHGGSNRVGMGAMLRGDILAGYGKIVVVNFNYRLGSLGFYAVKKEGLNGNYGFLDQVMAMQWVKDNIATFGGDPERVTIAGHSAGAADAGFHILSPLSKGLFQQVMIMSGSPLAFWGIAAPDWPSGTNINDACIDLLCPNAGMRQFYPTLKEYLRGIHWREFKNKDNSPTPVRYREVLTFPVAIVDGYFVTERPEVTLKKGKFNGDNFVFSFTRDEGALDVVAVQGFFDNKPMTMDMFRQALDWYQPIYPYVPNLKELILHEYGGWEWYPDNEDHDTISQRFTRMESDVVFISPMIKMADMMSKSTENIRVFTFDHVSSATEKPNWLGVPHGEDLFYIFGIPFVGFEYPNGTVDIPYTDLDRNVSRIMMSTWSNFVKYGKLSNNAEKDGRKYNGTKRRYTKIESTKSSILISELENYQPQKMAFWNDLLPRISHNNKQRRGSPTTPGSSTYSKTTKHPMQKHRADKHRKRRKRDKEHQRTTQKHQTQMATHKPTSPRASGAD</sequence>
<dbReference type="PANTHER" id="PTHR43903">
    <property type="entry name" value="NEUROLIGIN"/>
    <property type="match status" value="1"/>
</dbReference>
<dbReference type="EC" id="3.1.1.-" evidence="4"/>
<dbReference type="InterPro" id="IPR002018">
    <property type="entry name" value="CarbesteraseB"/>
</dbReference>
<dbReference type="Gene3D" id="3.40.50.1820">
    <property type="entry name" value="alpha/beta hydrolase"/>
    <property type="match status" value="1"/>
</dbReference>
<dbReference type="Pfam" id="PF00135">
    <property type="entry name" value="COesterase"/>
    <property type="match status" value="1"/>
</dbReference>
<dbReference type="Proteomes" id="UP001186944">
    <property type="component" value="Unassembled WGS sequence"/>
</dbReference>
<feature type="compositionally biased region" description="Polar residues" evidence="5">
    <location>
        <begin position="603"/>
        <end position="622"/>
    </location>
</feature>